<protein>
    <recommendedName>
        <fullName evidence="4">Outer membrane protein beta-barrel domain-containing protein</fullName>
    </recommendedName>
</protein>
<dbReference type="Proteomes" id="UP001165524">
    <property type="component" value="Unassembled WGS sequence"/>
</dbReference>
<dbReference type="InterPro" id="IPR011250">
    <property type="entry name" value="OMP/PagP_B-barrel"/>
</dbReference>
<sequence length="219" mass="23916">MSVNKFLLFPLFAALPLISYADELAPPDVDPFIELQYGRVDLDNLGMDTSADGYRVRAGLWLNSLATSRLQFAMEAGLTQLARETEGSRFNRLPNAEEQALPSPPDSVDVANRDRLEVSGYEFGGRMLVNELIYARAGVFAHKIKTRHEQTRTLNYAGSSSTHVTAMPAADSHSKVGGYAGLGVLVPLMSNVSLALDYSVYLVDSEQLGSYAAGLHLRF</sequence>
<dbReference type="RefSeq" id="WP_246953713.1">
    <property type="nucleotide sequence ID" value="NZ_JALKII010000014.1"/>
</dbReference>
<proteinExistence type="predicted"/>
<comment type="caution">
    <text evidence="2">The sequence shown here is derived from an EMBL/GenBank/DDBJ whole genome shotgun (WGS) entry which is preliminary data.</text>
</comment>
<feature type="chain" id="PRO_5045759057" description="Outer membrane protein beta-barrel domain-containing protein" evidence="1">
    <location>
        <begin position="22"/>
        <end position="219"/>
    </location>
</feature>
<feature type="signal peptide" evidence="1">
    <location>
        <begin position="1"/>
        <end position="21"/>
    </location>
</feature>
<dbReference type="EMBL" id="JALKII010000014">
    <property type="protein sequence ID" value="MCK0538772.1"/>
    <property type="molecule type" value="Genomic_DNA"/>
</dbReference>
<dbReference type="Gene3D" id="2.40.160.20">
    <property type="match status" value="1"/>
</dbReference>
<name>A0ABT0EAK3_9GAMM</name>
<evidence type="ECO:0000256" key="1">
    <source>
        <dbReference type="SAM" id="SignalP"/>
    </source>
</evidence>
<keyword evidence="1" id="KW-0732">Signal</keyword>
<keyword evidence="3" id="KW-1185">Reference proteome</keyword>
<evidence type="ECO:0008006" key="4">
    <source>
        <dbReference type="Google" id="ProtNLM"/>
    </source>
</evidence>
<dbReference type="SUPFAM" id="SSF56925">
    <property type="entry name" value="OMPA-like"/>
    <property type="match status" value="1"/>
</dbReference>
<accession>A0ABT0EAK3</accession>
<evidence type="ECO:0000313" key="3">
    <source>
        <dbReference type="Proteomes" id="UP001165524"/>
    </source>
</evidence>
<organism evidence="2 3">
    <name type="scientific">Alcanivorax quisquiliarum</name>
    <dbReference type="NCBI Taxonomy" id="2933565"/>
    <lineage>
        <taxon>Bacteria</taxon>
        <taxon>Pseudomonadati</taxon>
        <taxon>Pseudomonadota</taxon>
        <taxon>Gammaproteobacteria</taxon>
        <taxon>Oceanospirillales</taxon>
        <taxon>Alcanivoracaceae</taxon>
        <taxon>Alcanivorax</taxon>
    </lineage>
</organism>
<evidence type="ECO:0000313" key="2">
    <source>
        <dbReference type="EMBL" id="MCK0538772.1"/>
    </source>
</evidence>
<gene>
    <name evidence="2" type="ORF">MU846_13740</name>
</gene>
<reference evidence="2" key="1">
    <citation type="submission" date="2022-04" db="EMBL/GenBank/DDBJ databases">
        <title>Alcanivorax sp. CY1518 draft genome sequence.</title>
        <authorList>
            <person name="Zhao G."/>
            <person name="An M."/>
        </authorList>
    </citation>
    <scope>NUCLEOTIDE SEQUENCE</scope>
    <source>
        <strain evidence="2">CY1518</strain>
    </source>
</reference>